<dbReference type="InterPro" id="IPR012171">
    <property type="entry name" value="Fatty_acid_desaturase"/>
</dbReference>
<dbReference type="Proteomes" id="UP000435357">
    <property type="component" value="Unassembled WGS sequence"/>
</dbReference>
<dbReference type="PANTHER" id="PTHR19353:SF19">
    <property type="entry name" value="DELTA(5) FATTY ACID DESATURASE C-RELATED"/>
    <property type="match status" value="1"/>
</dbReference>
<protein>
    <submittedName>
        <fullName evidence="3">Acyl-CoA desaturase</fullName>
    </submittedName>
</protein>
<dbReference type="GO" id="GO:0008610">
    <property type="term" value="P:lipid biosynthetic process"/>
    <property type="evidence" value="ECO:0007669"/>
    <property type="project" value="UniProtKB-ARBA"/>
</dbReference>
<evidence type="ECO:0000313" key="3">
    <source>
        <dbReference type="EMBL" id="KAB1064476.1"/>
    </source>
</evidence>
<feature type="transmembrane region" description="Helical" evidence="1">
    <location>
        <begin position="43"/>
        <end position="63"/>
    </location>
</feature>
<dbReference type="InterPro" id="IPR005804">
    <property type="entry name" value="FA_desaturase_dom"/>
</dbReference>
<keyword evidence="1" id="KW-0812">Transmembrane</keyword>
<name>A0A6N6MB72_9FLAO</name>
<keyword evidence="1" id="KW-1133">Transmembrane helix</keyword>
<feature type="transmembrane region" description="Helical" evidence="1">
    <location>
        <begin position="100"/>
        <end position="117"/>
    </location>
</feature>
<proteinExistence type="predicted"/>
<organism evidence="3 4">
    <name type="scientific">Salibacter halophilus</name>
    <dbReference type="NCBI Taxonomy" id="1803916"/>
    <lineage>
        <taxon>Bacteria</taxon>
        <taxon>Pseudomonadati</taxon>
        <taxon>Bacteroidota</taxon>
        <taxon>Flavobacteriia</taxon>
        <taxon>Flavobacteriales</taxon>
        <taxon>Salibacteraceae</taxon>
        <taxon>Salibacter</taxon>
    </lineage>
</organism>
<accession>A0A6N6MB72</accession>
<keyword evidence="4" id="KW-1185">Reference proteome</keyword>
<dbReference type="RefSeq" id="WP_151167685.1">
    <property type="nucleotide sequence ID" value="NZ_WACR01000005.1"/>
</dbReference>
<gene>
    <name evidence="3" type="ORF">F3059_07205</name>
</gene>
<dbReference type="GO" id="GO:0016717">
    <property type="term" value="F:oxidoreductase activity, acting on paired donors, with oxidation of a pair of donors resulting in the reduction of molecular oxygen to two molecules of water"/>
    <property type="evidence" value="ECO:0007669"/>
    <property type="project" value="TreeGrafter"/>
</dbReference>
<dbReference type="PIRSF" id="PIRSF015921">
    <property type="entry name" value="FA_sphinglp_des"/>
    <property type="match status" value="1"/>
</dbReference>
<dbReference type="Pfam" id="PF00487">
    <property type="entry name" value="FA_desaturase"/>
    <property type="match status" value="1"/>
</dbReference>
<feature type="transmembrane region" description="Helical" evidence="1">
    <location>
        <begin position="230"/>
        <end position="252"/>
    </location>
</feature>
<feature type="transmembrane region" description="Helical" evidence="1">
    <location>
        <begin position="155"/>
        <end position="177"/>
    </location>
</feature>
<evidence type="ECO:0000313" key="4">
    <source>
        <dbReference type="Proteomes" id="UP000435357"/>
    </source>
</evidence>
<keyword evidence="1" id="KW-0472">Membrane</keyword>
<dbReference type="CDD" id="cd03506">
    <property type="entry name" value="Delta6-FADS-like"/>
    <property type="match status" value="1"/>
</dbReference>
<dbReference type="PANTHER" id="PTHR19353">
    <property type="entry name" value="FATTY ACID DESATURASE 2"/>
    <property type="match status" value="1"/>
</dbReference>
<sequence>MKSLRFNRKDNPEFIKELRKNVNQYFKDNNISKHANLAMVIKTLFMVSLYFTPLVLMLTGVVTSFWGTIAMWTIMGFGMAGIGLSVMHDANHGAYSNKKWVNKLLGFLANFLGAYHINWKIQHNVLHHSFTNVDGMDDDIANPVMRFSPQQKKKWIFRFQAFYAPFFYSIMTLYWFLGKDFVQLIRYKKEDLLVREGMTFKKALSHLIINKSWYIALTIALPIILIDLPWWQIMIGFVFMQMICGLLLALIFQTAHVIEETSFFEPAQSGTSMENNWAIHQLKTTANFAHKSVLLSWFIGGLNYQIEHHLFPNICHIHYKRISEIVKKTAEDFNIPYYQHTTFAHALKSHFSMLNSLGTGSYDKKVA</sequence>
<dbReference type="EMBL" id="WACR01000005">
    <property type="protein sequence ID" value="KAB1064476.1"/>
    <property type="molecule type" value="Genomic_DNA"/>
</dbReference>
<dbReference type="AlphaFoldDB" id="A0A6N6MB72"/>
<feature type="transmembrane region" description="Helical" evidence="1">
    <location>
        <begin position="203"/>
        <end position="224"/>
    </location>
</feature>
<feature type="domain" description="Fatty acid desaturase" evidence="2">
    <location>
        <begin position="66"/>
        <end position="339"/>
    </location>
</feature>
<evidence type="ECO:0000256" key="1">
    <source>
        <dbReference type="SAM" id="Phobius"/>
    </source>
</evidence>
<evidence type="ECO:0000259" key="2">
    <source>
        <dbReference type="Pfam" id="PF00487"/>
    </source>
</evidence>
<comment type="caution">
    <text evidence="3">The sequence shown here is derived from an EMBL/GenBank/DDBJ whole genome shotgun (WGS) entry which is preliminary data.</text>
</comment>
<dbReference type="GO" id="GO:0016020">
    <property type="term" value="C:membrane"/>
    <property type="evidence" value="ECO:0007669"/>
    <property type="project" value="TreeGrafter"/>
</dbReference>
<feature type="transmembrane region" description="Helical" evidence="1">
    <location>
        <begin position="69"/>
        <end position="88"/>
    </location>
</feature>
<reference evidence="3 4" key="1">
    <citation type="submission" date="2019-09" db="EMBL/GenBank/DDBJ databases">
        <title>Genomes of Cryomorphaceae.</title>
        <authorList>
            <person name="Bowman J.P."/>
        </authorList>
    </citation>
    <scope>NUCLEOTIDE SEQUENCE [LARGE SCALE GENOMIC DNA]</scope>
    <source>
        <strain evidence="3 4">KCTC 52047</strain>
    </source>
</reference>
<dbReference type="OrthoDB" id="104711at2"/>